<evidence type="ECO:0000256" key="2">
    <source>
        <dbReference type="ARBA" id="ARBA00022448"/>
    </source>
</evidence>
<dbReference type="Pfam" id="PF00858">
    <property type="entry name" value="ASC"/>
    <property type="match status" value="1"/>
</dbReference>
<name>A0A0R3TR79_RODNA</name>
<keyword evidence="9 11" id="KW-0739">Sodium transport</keyword>
<keyword evidence="2 11" id="KW-0813">Transport</keyword>
<protein>
    <submittedName>
        <fullName evidence="14">LAM_G_DOMAIN domain-containing protein</fullName>
    </submittedName>
</protein>
<evidence type="ECO:0000256" key="1">
    <source>
        <dbReference type="ARBA" id="ARBA00004141"/>
    </source>
</evidence>
<dbReference type="WBParaSite" id="HNAJ_0001007601-mRNA-1">
    <property type="protein sequence ID" value="HNAJ_0001007601-mRNA-1"/>
    <property type="gene ID" value="HNAJ_0001007601"/>
</dbReference>
<dbReference type="Proteomes" id="UP000278807">
    <property type="component" value="Unassembled WGS sequence"/>
</dbReference>
<keyword evidence="4 11" id="KW-0812">Transmembrane</keyword>
<evidence type="ECO:0000256" key="5">
    <source>
        <dbReference type="ARBA" id="ARBA00022989"/>
    </source>
</evidence>
<evidence type="ECO:0000256" key="6">
    <source>
        <dbReference type="ARBA" id="ARBA00023053"/>
    </source>
</evidence>
<keyword evidence="3 11" id="KW-0894">Sodium channel</keyword>
<keyword evidence="7 11" id="KW-0406">Ion transport</keyword>
<dbReference type="Gene3D" id="2.60.470.10">
    <property type="entry name" value="Acid-sensing ion channels like domains"/>
    <property type="match status" value="1"/>
</dbReference>
<comment type="subcellular location">
    <subcellularLocation>
        <location evidence="1">Membrane</location>
        <topology evidence="1">Multi-pass membrane protein</topology>
    </subcellularLocation>
</comment>
<dbReference type="AlphaFoldDB" id="A0A0R3TR79"/>
<keyword evidence="13" id="KW-1185">Reference proteome</keyword>
<dbReference type="GO" id="GO:0016020">
    <property type="term" value="C:membrane"/>
    <property type="evidence" value="ECO:0007669"/>
    <property type="project" value="UniProtKB-SubCell"/>
</dbReference>
<reference evidence="12 13" key="2">
    <citation type="submission" date="2018-11" db="EMBL/GenBank/DDBJ databases">
        <authorList>
            <consortium name="Pathogen Informatics"/>
        </authorList>
    </citation>
    <scope>NUCLEOTIDE SEQUENCE [LARGE SCALE GENOMIC DNA]</scope>
</reference>
<keyword evidence="8" id="KW-0472">Membrane</keyword>
<comment type="similarity">
    <text evidence="11">Belongs to the amiloride-sensitive sodium channel (TC 1.A.6) family.</text>
</comment>
<evidence type="ECO:0000256" key="4">
    <source>
        <dbReference type="ARBA" id="ARBA00022692"/>
    </source>
</evidence>
<keyword evidence="10 11" id="KW-0407">Ion channel</keyword>
<organism evidence="14">
    <name type="scientific">Rodentolepis nana</name>
    <name type="common">Dwarf tapeworm</name>
    <name type="synonym">Hymenolepis nana</name>
    <dbReference type="NCBI Taxonomy" id="102285"/>
    <lineage>
        <taxon>Eukaryota</taxon>
        <taxon>Metazoa</taxon>
        <taxon>Spiralia</taxon>
        <taxon>Lophotrochozoa</taxon>
        <taxon>Platyhelminthes</taxon>
        <taxon>Cestoda</taxon>
        <taxon>Eucestoda</taxon>
        <taxon>Cyclophyllidea</taxon>
        <taxon>Hymenolepididae</taxon>
        <taxon>Rodentolepis</taxon>
    </lineage>
</organism>
<accession>A0A0R3TR79</accession>
<evidence type="ECO:0000256" key="3">
    <source>
        <dbReference type="ARBA" id="ARBA00022461"/>
    </source>
</evidence>
<evidence type="ECO:0000313" key="13">
    <source>
        <dbReference type="Proteomes" id="UP000278807"/>
    </source>
</evidence>
<evidence type="ECO:0000256" key="9">
    <source>
        <dbReference type="ARBA" id="ARBA00023201"/>
    </source>
</evidence>
<keyword evidence="5" id="KW-1133">Transmembrane helix</keyword>
<gene>
    <name evidence="12" type="ORF">HNAJ_LOCUS10071</name>
</gene>
<dbReference type="GO" id="GO:0005272">
    <property type="term" value="F:sodium channel activity"/>
    <property type="evidence" value="ECO:0007669"/>
    <property type="project" value="UniProtKB-KW"/>
</dbReference>
<dbReference type="STRING" id="102285.A0A0R3TR79"/>
<evidence type="ECO:0000256" key="7">
    <source>
        <dbReference type="ARBA" id="ARBA00023065"/>
    </source>
</evidence>
<evidence type="ECO:0000313" key="12">
    <source>
        <dbReference type="EMBL" id="VDO07114.1"/>
    </source>
</evidence>
<sequence>MARATALYAAGFYDKVSQNANDPRFSLDDFDFSTDQLQQYSHSITNMLKKCKLDNGVCGPQHFEVVRTKYGICYQLQIPMKPLVQLELILDPEENEYILPNDGFIGFFILLNYSSIDRGDFFIGTGFHNIVRLSVVVPSNGISCDHTGRSQLRVDSITQTVKSALYQSLLPRGLTNTVVDSDRIYIS</sequence>
<evidence type="ECO:0000256" key="11">
    <source>
        <dbReference type="RuleBase" id="RU000679"/>
    </source>
</evidence>
<dbReference type="OrthoDB" id="6021021at2759"/>
<evidence type="ECO:0000256" key="8">
    <source>
        <dbReference type="ARBA" id="ARBA00023136"/>
    </source>
</evidence>
<reference evidence="14" key="1">
    <citation type="submission" date="2017-02" db="UniProtKB">
        <authorList>
            <consortium name="WormBaseParasite"/>
        </authorList>
    </citation>
    <scope>IDENTIFICATION</scope>
</reference>
<evidence type="ECO:0000256" key="10">
    <source>
        <dbReference type="ARBA" id="ARBA00023303"/>
    </source>
</evidence>
<proteinExistence type="inferred from homology"/>
<dbReference type="InterPro" id="IPR001873">
    <property type="entry name" value="ENaC"/>
</dbReference>
<keyword evidence="6" id="KW-0915">Sodium</keyword>
<evidence type="ECO:0000313" key="14">
    <source>
        <dbReference type="WBParaSite" id="HNAJ_0001007601-mRNA-1"/>
    </source>
</evidence>
<dbReference type="EMBL" id="UZAE01012871">
    <property type="protein sequence ID" value="VDO07114.1"/>
    <property type="molecule type" value="Genomic_DNA"/>
</dbReference>